<organism evidence="2 3">
    <name type="scientific">Candidatus Gottesmanbacteria bacterium RIFCSPHIGHO2_01_FULL_46_14</name>
    <dbReference type="NCBI Taxonomy" id="1798380"/>
    <lineage>
        <taxon>Bacteria</taxon>
        <taxon>Candidatus Gottesmaniibacteriota</taxon>
    </lineage>
</organism>
<reference evidence="2 3" key="1">
    <citation type="journal article" date="2016" name="Nat. Commun.">
        <title>Thousands of microbial genomes shed light on interconnected biogeochemical processes in an aquifer system.</title>
        <authorList>
            <person name="Anantharaman K."/>
            <person name="Brown C.T."/>
            <person name="Hug L.A."/>
            <person name="Sharon I."/>
            <person name="Castelle C.J."/>
            <person name="Probst A.J."/>
            <person name="Thomas B.C."/>
            <person name="Singh A."/>
            <person name="Wilkins M.J."/>
            <person name="Karaoz U."/>
            <person name="Brodie E.L."/>
            <person name="Williams K.H."/>
            <person name="Hubbard S.S."/>
            <person name="Banfield J.F."/>
        </authorList>
    </citation>
    <scope>NUCLEOTIDE SEQUENCE [LARGE SCALE GENOMIC DNA]</scope>
</reference>
<proteinExistence type="predicted"/>
<dbReference type="Pfam" id="PF13196">
    <property type="entry name" value="DUF4012"/>
    <property type="match status" value="1"/>
</dbReference>
<keyword evidence="1" id="KW-0472">Membrane</keyword>
<sequence length="779" mass="86387">MTPPATPVDQESFSALARVDSQDSSFSSPLREYLSSRGTRVVENYESAISARYHVICGDSQFVKTILTKFGKQSDRTLVISWDESTKTNPKIREPHVGLILTDRDTISQDKLTLIFQFFFTAASSFLDMREGRKDTQRIADLIDNIYETKKIHAPRPKIPARWRGKLLVLLFILPLFWYVATMAVSISSYIMSGILITRGDTTAAGKISQLGVSSARAGRFLMDVSASPFIFTGVPTALTRQEQLFGLLIDTGRAISHMSRLSAEAKQWSTNVIVGQGPNQTHQLVVADSLRSGVDGLIIELGLIEASFNQLLSERTFPLALLSLGHTDDMIHTKLALLRTVFGTINKLLLLYKEGGGFSGTQSYLVLFQNSMELRPTGGFVGSVGKLTMVDGLVADFTIFDVYELDGQLRGHVDPPDPIRTLLSQEHWYLRDSNWDPDFFESGQRAAWFYEKETGQSVDGVIAVTTAFVTELLRASGPIVLSDYNDRITSDNFLGKALYYTKSDFFPGSTQKKDFLGSLARGIFERLQDENFKTTVAFGGLVESVGRRDVQFYFVRDNLQKAVKQYGWAGELEIKPSCGDAVDAQGCTDLPIAIVDSNMAVNKANFFITNEISRDIEIGDNGQLEEAVSFSQHNTGEEYKSYTRFYLPSEVSVGRVTIDGGLVGERRGESLPYWEENNEHERVVVGVASVLAAKKNRRITVTYTRPISLSSNSKLLLTTRVQAGTSSMPFSLRVHAPSSWLMTLFNDGEQAQLVASAGLLEYNRSLSSDVGLLLHFSQ</sequence>
<dbReference type="AlphaFoldDB" id="A0A1F5ZPD3"/>
<evidence type="ECO:0000313" key="2">
    <source>
        <dbReference type="EMBL" id="OGG14350.1"/>
    </source>
</evidence>
<evidence type="ECO:0000313" key="3">
    <source>
        <dbReference type="Proteomes" id="UP000177416"/>
    </source>
</evidence>
<accession>A0A1F5ZPD3</accession>
<dbReference type="EMBL" id="MFJJ01000022">
    <property type="protein sequence ID" value="OGG14350.1"/>
    <property type="molecule type" value="Genomic_DNA"/>
</dbReference>
<evidence type="ECO:0008006" key="4">
    <source>
        <dbReference type="Google" id="ProtNLM"/>
    </source>
</evidence>
<gene>
    <name evidence="2" type="ORF">A2875_01730</name>
</gene>
<keyword evidence="1" id="KW-0812">Transmembrane</keyword>
<evidence type="ECO:0000256" key="1">
    <source>
        <dbReference type="SAM" id="Phobius"/>
    </source>
</evidence>
<dbReference type="Proteomes" id="UP000177416">
    <property type="component" value="Unassembled WGS sequence"/>
</dbReference>
<feature type="transmembrane region" description="Helical" evidence="1">
    <location>
        <begin position="167"/>
        <end position="192"/>
    </location>
</feature>
<comment type="caution">
    <text evidence="2">The sequence shown here is derived from an EMBL/GenBank/DDBJ whole genome shotgun (WGS) entry which is preliminary data.</text>
</comment>
<keyword evidence="1" id="KW-1133">Transmembrane helix</keyword>
<name>A0A1F5ZPD3_9BACT</name>
<protein>
    <recommendedName>
        <fullName evidence="4">DUF4012 domain-containing protein</fullName>
    </recommendedName>
</protein>
<dbReference type="InterPro" id="IPR025101">
    <property type="entry name" value="DUF4012"/>
</dbReference>